<evidence type="ECO:0000313" key="4">
    <source>
        <dbReference type="Proteomes" id="UP000596742"/>
    </source>
</evidence>
<dbReference type="EMBL" id="UYJE01002998">
    <property type="protein sequence ID" value="VDI15642.1"/>
    <property type="molecule type" value="Genomic_DNA"/>
</dbReference>
<proteinExistence type="inferred from homology"/>
<dbReference type="Proteomes" id="UP000596742">
    <property type="component" value="Unassembled WGS sequence"/>
</dbReference>
<dbReference type="InterPro" id="IPR036291">
    <property type="entry name" value="NAD(P)-bd_dom_sf"/>
</dbReference>
<dbReference type="OrthoDB" id="5296at2759"/>
<evidence type="ECO:0000256" key="2">
    <source>
        <dbReference type="SAM" id="Phobius"/>
    </source>
</evidence>
<dbReference type="InterPro" id="IPR002347">
    <property type="entry name" value="SDR_fam"/>
</dbReference>
<evidence type="ECO:0000313" key="3">
    <source>
        <dbReference type="EMBL" id="VDI15642.1"/>
    </source>
</evidence>
<dbReference type="GO" id="GO:0008202">
    <property type="term" value="P:steroid metabolic process"/>
    <property type="evidence" value="ECO:0007669"/>
    <property type="project" value="TreeGrafter"/>
</dbReference>
<accession>A0A8B6D8S0</accession>
<dbReference type="PANTHER" id="PTHR43313">
    <property type="entry name" value="SHORT-CHAIN DEHYDROGENASE/REDUCTASE FAMILY 9C"/>
    <property type="match status" value="1"/>
</dbReference>
<keyword evidence="2" id="KW-0472">Membrane</keyword>
<feature type="transmembrane region" description="Helical" evidence="2">
    <location>
        <begin position="36"/>
        <end position="55"/>
    </location>
</feature>
<dbReference type="PRINTS" id="PR00080">
    <property type="entry name" value="SDRFAMILY"/>
</dbReference>
<keyword evidence="4" id="KW-1185">Reference proteome</keyword>
<comment type="caution">
    <text evidence="3">The sequence shown here is derived from an EMBL/GenBank/DDBJ whole genome shotgun (WGS) entry which is preliminary data.</text>
</comment>
<organism evidence="3 4">
    <name type="scientific">Mytilus galloprovincialis</name>
    <name type="common">Mediterranean mussel</name>
    <dbReference type="NCBI Taxonomy" id="29158"/>
    <lineage>
        <taxon>Eukaryota</taxon>
        <taxon>Metazoa</taxon>
        <taxon>Spiralia</taxon>
        <taxon>Lophotrochozoa</taxon>
        <taxon>Mollusca</taxon>
        <taxon>Bivalvia</taxon>
        <taxon>Autobranchia</taxon>
        <taxon>Pteriomorphia</taxon>
        <taxon>Mytilida</taxon>
        <taxon>Mytiloidea</taxon>
        <taxon>Mytilidae</taxon>
        <taxon>Mytilinae</taxon>
        <taxon>Mytilus</taxon>
    </lineage>
</organism>
<keyword evidence="2" id="KW-0812">Transmembrane</keyword>
<name>A0A8B6D8S0_MYTGA</name>
<dbReference type="Gene3D" id="3.40.50.720">
    <property type="entry name" value="NAD(P)-binding Rossmann-like Domain"/>
    <property type="match status" value="1"/>
</dbReference>
<gene>
    <name evidence="3" type="ORF">MGAL_10B007495</name>
</gene>
<dbReference type="PRINTS" id="PR00081">
    <property type="entry name" value="GDHRDH"/>
</dbReference>
<comment type="similarity">
    <text evidence="1">Belongs to the short-chain dehydrogenases/reductases (SDR) family.</text>
</comment>
<evidence type="ECO:0000256" key="1">
    <source>
        <dbReference type="RuleBase" id="RU000363"/>
    </source>
</evidence>
<protein>
    <submittedName>
        <fullName evidence="3">17beta-estradiol 17-dehydrogenase / all-trans-retinol dehydrogenase (NAD+) / 3alpha(17beta)</fullName>
    </submittedName>
</protein>
<dbReference type="Pfam" id="PF00106">
    <property type="entry name" value="adh_short"/>
    <property type="match status" value="1"/>
</dbReference>
<reference evidence="3" key="1">
    <citation type="submission" date="2018-11" db="EMBL/GenBank/DDBJ databases">
        <authorList>
            <person name="Alioto T."/>
            <person name="Alioto T."/>
        </authorList>
    </citation>
    <scope>NUCLEOTIDE SEQUENCE</scope>
</reference>
<dbReference type="AlphaFoldDB" id="A0A8B6D8S0"/>
<keyword evidence="2" id="KW-1133">Transmembrane helix</keyword>
<sequence length="358" mass="40673">MSPDLSPIRHLWDELGRRIRNSQNPQETLAQLQTSGMMLLIVVSLIVVWLTYRWFRNTQNIDNFNNRYILITGCDSGFGNMLSKRLDELGFNVFAGCLTQSGIEQLKRETTHKVKGIQIDVSKTESIQKAFGAVKSFLPSNTGLWGVVNNAGIAGAIGPVQWLTREDYRSTFEINTLGIVETTRIFLPLVLKEKGRIVNITSMMGRIAAANSTYVVSKFAAEGYSDILRRELYKRGVTVHILEPGFFRTNIMDIETTCKSVDGTFRKTSSEMQKYYGESYLNTLKDEIKNFLSRIGSPKTNLVVDAYVHALTAKYPKYRYIVGNDAKYTFRLLWNLPEWASDYILTIKAVKPQAEQNM</sequence>
<dbReference type="SUPFAM" id="SSF51735">
    <property type="entry name" value="NAD(P)-binding Rossmann-fold domains"/>
    <property type="match status" value="1"/>
</dbReference>
<dbReference type="GO" id="GO:0016491">
    <property type="term" value="F:oxidoreductase activity"/>
    <property type="evidence" value="ECO:0007669"/>
    <property type="project" value="TreeGrafter"/>
</dbReference>
<dbReference type="PANTHER" id="PTHR43313:SF50">
    <property type="entry name" value="GH26015P"/>
    <property type="match status" value="1"/>
</dbReference>